<dbReference type="InterPro" id="IPR010261">
    <property type="entry name" value="Tir_chaperone"/>
</dbReference>
<dbReference type="Gene3D" id="3.30.1460.10">
    <property type="match status" value="1"/>
</dbReference>
<proteinExistence type="predicted"/>
<evidence type="ECO:0000256" key="1">
    <source>
        <dbReference type="SAM" id="MobiDB-lite"/>
    </source>
</evidence>
<dbReference type="Pfam" id="PF05932">
    <property type="entry name" value="CesT"/>
    <property type="match status" value="1"/>
</dbReference>
<dbReference type="Proteomes" id="UP000836788">
    <property type="component" value="Chromosome 3"/>
</dbReference>
<evidence type="ECO:0000313" key="2">
    <source>
        <dbReference type="EMBL" id="CAG9287525.1"/>
    </source>
</evidence>
<feature type="compositionally biased region" description="Basic and acidic residues" evidence="1">
    <location>
        <begin position="62"/>
        <end position="74"/>
    </location>
</feature>
<sequence length="212" mass="23734">MTLAHMFLNREQPREPTSAPPNVSVSIGNMDRAPPSPTRPVLADHAGGKSLSTRRLNRKQREKQDSERLKRNRKSVDHFLRKMGNIMGRDLSLNTEGMAYFPFQRFIIVVEVPEDNPGVCFVYTMVCQLQKDDNHLAIMRLAMELNYMQTGTRGATLGLEGDEVNLCFSIPVCGLSFGDLQSVLQDFTGTAAEVNARLETAKQLPKSRLSHS</sequence>
<dbReference type="AlphaFoldDB" id="A0A8J9TSE9"/>
<feature type="region of interest" description="Disordered" evidence="1">
    <location>
        <begin position="1"/>
        <end position="74"/>
    </location>
</feature>
<gene>
    <name evidence="2" type="ORF">PTTT1_LOCUS35791</name>
</gene>
<accession>A0A8J9TSE9</accession>
<dbReference type="SUPFAM" id="SSF69635">
    <property type="entry name" value="Type III secretory system chaperone-like"/>
    <property type="match status" value="1"/>
</dbReference>
<dbReference type="EMBL" id="OU594944">
    <property type="protein sequence ID" value="CAG9287525.1"/>
    <property type="molecule type" value="Genomic_DNA"/>
</dbReference>
<dbReference type="GO" id="GO:0030254">
    <property type="term" value="P:protein secretion by the type III secretion system"/>
    <property type="evidence" value="ECO:0007669"/>
    <property type="project" value="InterPro"/>
</dbReference>
<reference evidence="2" key="1">
    <citation type="submission" date="2022-02" db="EMBL/GenBank/DDBJ databases">
        <authorList>
            <person name="Giguere J D."/>
        </authorList>
    </citation>
    <scope>NUCLEOTIDE SEQUENCE</scope>
    <source>
        <strain evidence="2">CCAP 1055/1</strain>
    </source>
</reference>
<organism evidence="2">
    <name type="scientific">Phaeodactylum tricornutum</name>
    <name type="common">Diatom</name>
    <dbReference type="NCBI Taxonomy" id="2850"/>
    <lineage>
        <taxon>Eukaryota</taxon>
        <taxon>Sar</taxon>
        <taxon>Stramenopiles</taxon>
        <taxon>Ochrophyta</taxon>
        <taxon>Bacillariophyta</taxon>
        <taxon>Bacillariophyceae</taxon>
        <taxon>Bacillariophycidae</taxon>
        <taxon>Naviculales</taxon>
        <taxon>Phaeodactylaceae</taxon>
        <taxon>Phaeodactylum</taxon>
    </lineage>
</organism>
<protein>
    <submittedName>
        <fullName evidence="2">Uncharacterized protein</fullName>
    </submittedName>
</protein>
<name>A0A8J9TSE9_PHATR</name>